<reference evidence="1 2" key="1">
    <citation type="journal article" date="2016" name="Front. Microbiol.">
        <title>Comprehensive Phylogenetic Analysis of Bovine Non-aureus Staphylococci Species Based on Whole-Genome Sequencing.</title>
        <authorList>
            <person name="Naushad S."/>
            <person name="Barkema H.W."/>
            <person name="Luby C."/>
            <person name="Condas L.A."/>
            <person name="Nobrega D.B."/>
            <person name="Carson D.A."/>
            <person name="De Buck J."/>
        </authorList>
    </citation>
    <scope>NUCLEOTIDE SEQUENCE [LARGE SCALE GENOMIC DNA]</scope>
    <source>
        <strain evidence="1 2">SNUC 2204</strain>
    </source>
</reference>
<accession>A0A2T4PW04</accession>
<sequence length="295" mass="34631">MKIKLLYLMMFVLVLIIAACSNELHSDLQKYKRDMKPIYKKENSILKDIDELRLNQLDQLIGTEVTVEKRKELNELQDKLEKQIIPEVKDLRKQAENINVSTNEVKDAHNIYMSNVKKKEETITELNEYISLFKQSIKSNEKILEYTNIFEQNKSDAEKNAKLAKNNPEDKEDYEALVSVIDKNSEELSTKAKYLNETQNVQDRADYIEKEIIPLFSKNVKSLNQTNISSKRVNQMRQAQIEVYYTLINYYKERKKGIIIEEKLQKVQVANGVSSQFSYLGKDEKYDKAIERLNK</sequence>
<evidence type="ECO:0000313" key="2">
    <source>
        <dbReference type="Proteomes" id="UP000241209"/>
    </source>
</evidence>
<dbReference type="PROSITE" id="PS51257">
    <property type="entry name" value="PROKAR_LIPOPROTEIN"/>
    <property type="match status" value="1"/>
</dbReference>
<evidence type="ECO:0000313" key="1">
    <source>
        <dbReference type="EMBL" id="PTI30634.1"/>
    </source>
</evidence>
<keyword evidence="1" id="KW-0449">Lipoprotein</keyword>
<protein>
    <submittedName>
        <fullName evidence="1">EMYY motif lipoprotein</fullName>
    </submittedName>
</protein>
<dbReference type="InterPro" id="IPR048013">
    <property type="entry name" value="EMYY_lipop"/>
</dbReference>
<name>A0A2T4PW04_9STAP</name>
<dbReference type="RefSeq" id="WP_016911799.1">
    <property type="nucleotide sequence ID" value="NZ_JBELYY010000024.1"/>
</dbReference>
<dbReference type="Proteomes" id="UP000241209">
    <property type="component" value="Unassembled WGS sequence"/>
</dbReference>
<organism evidence="1 2">
    <name type="scientific">Mammaliicoccus vitulinus</name>
    <dbReference type="NCBI Taxonomy" id="71237"/>
    <lineage>
        <taxon>Bacteria</taxon>
        <taxon>Bacillati</taxon>
        <taxon>Bacillota</taxon>
        <taxon>Bacilli</taxon>
        <taxon>Bacillales</taxon>
        <taxon>Staphylococcaceae</taxon>
        <taxon>Mammaliicoccus</taxon>
    </lineage>
</organism>
<comment type="caution">
    <text evidence="1">The sequence shown here is derived from an EMBL/GenBank/DDBJ whole genome shotgun (WGS) entry which is preliminary data.</text>
</comment>
<dbReference type="STRING" id="1167632.GCA_000286335_01109"/>
<dbReference type="AlphaFoldDB" id="A0A2T4PW04"/>
<gene>
    <name evidence="1" type="ORF">BU072_02770</name>
</gene>
<dbReference type="NCBIfam" id="NF033194">
    <property type="entry name" value="lipo_EMYY"/>
    <property type="match status" value="1"/>
</dbReference>
<proteinExistence type="predicted"/>
<dbReference type="EMBL" id="PZFK01000004">
    <property type="protein sequence ID" value="PTI30634.1"/>
    <property type="molecule type" value="Genomic_DNA"/>
</dbReference>